<evidence type="ECO:0000313" key="2">
    <source>
        <dbReference type="Proteomes" id="UP000184148"/>
    </source>
</evidence>
<dbReference type="OrthoDB" id="1726621at2"/>
<gene>
    <name evidence="1" type="ORF">SAMN02745133_01965</name>
</gene>
<keyword evidence="2" id="KW-1185">Reference proteome</keyword>
<protein>
    <submittedName>
        <fullName evidence="1">Uncharacterized protein</fullName>
    </submittedName>
</protein>
<dbReference type="RefSeq" id="WP_073239220.1">
    <property type="nucleotide sequence ID" value="NZ_FQUY01000013.1"/>
</dbReference>
<evidence type="ECO:0000313" key="1">
    <source>
        <dbReference type="EMBL" id="SHF16128.1"/>
    </source>
</evidence>
<organism evidence="1 2">
    <name type="scientific">Desulforamulus putei DSM 12395</name>
    <dbReference type="NCBI Taxonomy" id="1121429"/>
    <lineage>
        <taxon>Bacteria</taxon>
        <taxon>Bacillati</taxon>
        <taxon>Bacillota</taxon>
        <taxon>Clostridia</taxon>
        <taxon>Eubacteriales</taxon>
        <taxon>Peptococcaceae</taxon>
        <taxon>Desulforamulus</taxon>
    </lineage>
</organism>
<reference evidence="2" key="1">
    <citation type="submission" date="2016-11" db="EMBL/GenBank/DDBJ databases">
        <authorList>
            <person name="Varghese N."/>
            <person name="Submissions S."/>
        </authorList>
    </citation>
    <scope>NUCLEOTIDE SEQUENCE [LARGE SCALE GENOMIC DNA]</scope>
    <source>
        <strain evidence="2">DSM 12395</strain>
    </source>
</reference>
<dbReference type="AlphaFoldDB" id="A0A1M4ZDT2"/>
<proteinExistence type="predicted"/>
<accession>A0A1M4ZDT2</accession>
<dbReference type="EMBL" id="FQUY01000013">
    <property type="protein sequence ID" value="SHF16128.1"/>
    <property type="molecule type" value="Genomic_DNA"/>
</dbReference>
<dbReference type="Proteomes" id="UP000184148">
    <property type="component" value="Unassembled WGS sequence"/>
</dbReference>
<sequence length="289" mass="33496">MPRPKMVTENDLRILRLFGKYSVLSTNALSEIITDVSKNYVKKRTYQLIERGYIKRDGYNLTLTIKGAREIGLDSVPVVKEYNVHKKIAVNEALISLSEHLNVYSSKEIKELCLIPTTFRIGGGVEKDGIYAVYALPKKTTQKLVKDIKNEINKLRHYNIKKAIVFCPSKESYDAFDPDNPCEGIDELLLLPYPLGIDWFVRKDNLCEIIKEPLKPADRTFADYIAGNNTYFSYLVTNDIVKINRIKLFYDQVIQYEKSKSITAVILKDQQSHFRKIFKNYPELKYFML</sequence>
<name>A0A1M4ZDT2_9FIRM</name>
<dbReference type="STRING" id="1121429.SAMN02745133_01965"/>